<evidence type="ECO:0000313" key="6">
    <source>
        <dbReference type="Proteomes" id="UP000269097"/>
    </source>
</evidence>
<keyword evidence="3" id="KW-0732">Signal</keyword>
<dbReference type="GO" id="GO:0030246">
    <property type="term" value="F:carbohydrate binding"/>
    <property type="evidence" value="ECO:0007669"/>
    <property type="project" value="UniProtKB-ARBA"/>
</dbReference>
<dbReference type="PANTHER" id="PTHR46847:SF3">
    <property type="entry name" value="GALACTOFURANOSE-BINDING PROTEIN YTFQ"/>
    <property type="match status" value="1"/>
</dbReference>
<dbReference type="AlphaFoldDB" id="A0A3G3K558"/>
<feature type="domain" description="Periplasmic binding protein" evidence="4">
    <location>
        <begin position="65"/>
        <end position="326"/>
    </location>
</feature>
<sequence length="352" mass="38387">MFTSPTGGKEAIRYAIDILNKEKGIPKKVILRSQKITTGSTGEPLAALPATVRPKAGKDRPITVGFAQVGMESGWRAAHNQSVIDAAKDMGIQLVYENAEQSQEKQIAILRKFIRQKVDVIAFSPKTANGWDEVLREAKNAGIPVILSDRKVDVEDDTLWTAYIGSDFREEGRRAGRWLTETAQPGRNYGIAEIQGTANSAPATGRKTGFEEGIAGDNRFRIVRSVVGDFTKESGKVLMRQLLRETGGKGIDVVYCHNDDMALGAVEAIEEFGLKPGKDIMLISVDATKSALQALIVGKLNFVVECNPLLGPQLMKAVKDLSEGKELPVEIITSEGVFTQAEAKKNISIREY</sequence>
<dbReference type="Gene3D" id="3.40.50.2300">
    <property type="match status" value="2"/>
</dbReference>
<evidence type="ECO:0000259" key="4">
    <source>
        <dbReference type="Pfam" id="PF13407"/>
    </source>
</evidence>
<dbReference type="Proteomes" id="UP000269097">
    <property type="component" value="Chromosome"/>
</dbReference>
<keyword evidence="6" id="KW-1185">Reference proteome</keyword>
<name>A0A3G3K558_9BACL</name>
<reference evidence="5 6" key="1">
    <citation type="submission" date="2018-10" db="EMBL/GenBank/DDBJ databases">
        <title>Genome Sequence of Cohnella sp.</title>
        <authorList>
            <person name="Srinivasan S."/>
            <person name="Kim M.K."/>
        </authorList>
    </citation>
    <scope>NUCLEOTIDE SEQUENCE [LARGE SCALE GENOMIC DNA]</scope>
    <source>
        <strain evidence="5 6">18JY8-7</strain>
    </source>
</reference>
<dbReference type="Pfam" id="PF13407">
    <property type="entry name" value="Peripla_BP_4"/>
    <property type="match status" value="1"/>
</dbReference>
<gene>
    <name evidence="5" type="ORF">EAV92_14530</name>
</gene>
<dbReference type="CDD" id="cd06309">
    <property type="entry name" value="PBP1_galactofuranose_YtfQ-like"/>
    <property type="match status" value="1"/>
</dbReference>
<dbReference type="GO" id="GO:0030313">
    <property type="term" value="C:cell envelope"/>
    <property type="evidence" value="ECO:0007669"/>
    <property type="project" value="UniProtKB-SubCell"/>
</dbReference>
<comment type="similarity">
    <text evidence="2">Belongs to the bacterial solute-binding protein 2 family.</text>
</comment>
<protein>
    <submittedName>
        <fullName evidence="5">LacI family transcriptional regulator</fullName>
    </submittedName>
</protein>
<dbReference type="KEGG" id="coh:EAV92_14530"/>
<dbReference type="EMBL" id="CP033433">
    <property type="protein sequence ID" value="AYQ75656.1"/>
    <property type="molecule type" value="Genomic_DNA"/>
</dbReference>
<evidence type="ECO:0000313" key="5">
    <source>
        <dbReference type="EMBL" id="AYQ75656.1"/>
    </source>
</evidence>
<evidence type="ECO:0000256" key="2">
    <source>
        <dbReference type="ARBA" id="ARBA00007639"/>
    </source>
</evidence>
<evidence type="ECO:0000256" key="3">
    <source>
        <dbReference type="ARBA" id="ARBA00022729"/>
    </source>
</evidence>
<accession>A0A3G3K558</accession>
<organism evidence="5 6">
    <name type="scientific">Cohnella candidum</name>
    <dbReference type="NCBI Taxonomy" id="2674991"/>
    <lineage>
        <taxon>Bacteria</taxon>
        <taxon>Bacillati</taxon>
        <taxon>Bacillota</taxon>
        <taxon>Bacilli</taxon>
        <taxon>Bacillales</taxon>
        <taxon>Paenibacillaceae</taxon>
        <taxon>Cohnella</taxon>
    </lineage>
</organism>
<dbReference type="PANTHER" id="PTHR46847">
    <property type="entry name" value="D-ALLOSE-BINDING PERIPLASMIC PROTEIN-RELATED"/>
    <property type="match status" value="1"/>
</dbReference>
<dbReference type="SUPFAM" id="SSF53822">
    <property type="entry name" value="Periplasmic binding protein-like I"/>
    <property type="match status" value="1"/>
</dbReference>
<comment type="subcellular location">
    <subcellularLocation>
        <location evidence="1">Cell envelope</location>
    </subcellularLocation>
</comment>
<dbReference type="InterPro" id="IPR025997">
    <property type="entry name" value="SBP_2_dom"/>
</dbReference>
<proteinExistence type="inferred from homology"/>
<dbReference type="InterPro" id="IPR028082">
    <property type="entry name" value="Peripla_BP_I"/>
</dbReference>
<evidence type="ECO:0000256" key="1">
    <source>
        <dbReference type="ARBA" id="ARBA00004196"/>
    </source>
</evidence>